<dbReference type="Proteomes" id="UP000764110">
    <property type="component" value="Unassembled WGS sequence"/>
</dbReference>
<dbReference type="SUPFAM" id="SSF52540">
    <property type="entry name" value="P-loop containing nucleoside triphosphate hydrolases"/>
    <property type="match status" value="1"/>
</dbReference>
<feature type="region of interest" description="Disordered" evidence="1">
    <location>
        <begin position="1"/>
        <end position="25"/>
    </location>
</feature>
<dbReference type="GO" id="GO:0016887">
    <property type="term" value="F:ATP hydrolysis activity"/>
    <property type="evidence" value="ECO:0007669"/>
    <property type="project" value="InterPro"/>
</dbReference>
<reference evidence="3 4" key="1">
    <citation type="submission" date="2020-07" db="EMBL/GenBank/DDBJ databases">
        <title>Metarhizium humberi genome.</title>
        <authorList>
            <person name="Lysoe E."/>
        </authorList>
    </citation>
    <scope>NUCLEOTIDE SEQUENCE [LARGE SCALE GENOMIC DNA]</scope>
    <source>
        <strain evidence="3 4">ESALQ1638</strain>
    </source>
</reference>
<name>A0A9P8S9D1_9HYPO</name>
<evidence type="ECO:0000259" key="2">
    <source>
        <dbReference type="SMART" id="SM00382"/>
    </source>
</evidence>
<dbReference type="InterPro" id="IPR056599">
    <property type="entry name" value="AAA_lid_fung"/>
</dbReference>
<dbReference type="InterPro" id="IPR003959">
    <property type="entry name" value="ATPase_AAA_core"/>
</dbReference>
<feature type="domain" description="AAA+ ATPase" evidence="2">
    <location>
        <begin position="500"/>
        <end position="625"/>
    </location>
</feature>
<evidence type="ECO:0000313" key="3">
    <source>
        <dbReference type="EMBL" id="KAH0598308.1"/>
    </source>
</evidence>
<sequence length="743" mass="86397">MEPIQAESSADGVSNDSSTPSKRDQNPWIKFSIEYRHRDTGDLIHRKVTERFSNEGRDLDSINTPAFEVLTIYTTRPIESEDSKKTPSLLPTLMTARSYKLRIYSPAIINALQSVVQYYPAQELAGEAIVVQWPYAVLVHHYDELSDFRDACATKDPRKVCIRERNTREHLTLLLHFLDEHVMADVRAERERNKRGFYTWEHAWVHLKPGATFLQRFRTQSDWTPYVVHSISGGVFDNPPKDWTCSAWKLVYDGKYLGRHMSQNNMVKFDGEADFTKCETRLVEVDALKESARLDQVVAQQIEYGKKYWNLLKKQCKYYKGKSRDFPFNEIDGLVMTDPKSLYTHSQPPRLMDDTDCRNWVTDCVCATCRERKADSSEKQITSLFGDYNYIDVEDEDELTAHQYLLCNFEMHAYVFSTRKWGKQPRFREYFQADARLERLHVDNFFEPKFEENMFDNLVMGEQRKRILKGLSKSFARRNKNDEIVPMDLWEADFVKGKGGGLIFLLHGKPGVGKTCTAECVAAFTRRPLMVLTPSDIGTDPDDIECILAEKFKTAQSWGAVILIDEADVFMERRSTTDLVRNSFVASFLRALEYYSGILFLTTNRVGAFDDAFVSRVHIQLYYDEFTDNQRQQVWNTFIDKLARERGSYMRLNIDAKEYIRGAEMRSVEWNGREIRNAFQTAVALAEYDNEKDEEGKIILSDAHLRAVLELSKDFKKYLNDLHKGSEGKRAERKYERLDTKSK</sequence>
<dbReference type="InterPro" id="IPR054289">
    <property type="entry name" value="DUF7025"/>
</dbReference>
<dbReference type="PANTHER" id="PTHR46411">
    <property type="entry name" value="FAMILY ATPASE, PUTATIVE-RELATED"/>
    <property type="match status" value="1"/>
</dbReference>
<dbReference type="SMART" id="SM00382">
    <property type="entry name" value="AAA"/>
    <property type="match status" value="1"/>
</dbReference>
<comment type="caution">
    <text evidence="3">The sequence shown here is derived from an EMBL/GenBank/DDBJ whole genome shotgun (WGS) entry which is preliminary data.</text>
</comment>
<keyword evidence="4" id="KW-1185">Reference proteome</keyword>
<dbReference type="GO" id="GO:0005524">
    <property type="term" value="F:ATP binding"/>
    <property type="evidence" value="ECO:0007669"/>
    <property type="project" value="InterPro"/>
</dbReference>
<dbReference type="Pfam" id="PF22942">
    <property type="entry name" value="DUF7025"/>
    <property type="match status" value="1"/>
</dbReference>
<evidence type="ECO:0000256" key="1">
    <source>
        <dbReference type="SAM" id="MobiDB-lite"/>
    </source>
</evidence>
<dbReference type="Pfam" id="PF23232">
    <property type="entry name" value="AAA_lid_13"/>
    <property type="match status" value="1"/>
</dbReference>
<protein>
    <recommendedName>
        <fullName evidence="2">AAA+ ATPase domain-containing protein</fullName>
    </recommendedName>
</protein>
<evidence type="ECO:0000313" key="4">
    <source>
        <dbReference type="Proteomes" id="UP000764110"/>
    </source>
</evidence>
<dbReference type="AlphaFoldDB" id="A0A9P8S9D1"/>
<dbReference type="InterPro" id="IPR003593">
    <property type="entry name" value="AAA+_ATPase"/>
</dbReference>
<proteinExistence type="predicted"/>
<dbReference type="PANTHER" id="PTHR46411:SF4">
    <property type="entry name" value="AAA+ ATPASE DOMAIN-CONTAINING PROTEIN"/>
    <property type="match status" value="1"/>
</dbReference>
<dbReference type="EMBL" id="JACEFI010000005">
    <property type="protein sequence ID" value="KAH0598308.1"/>
    <property type="molecule type" value="Genomic_DNA"/>
</dbReference>
<feature type="compositionally biased region" description="Polar residues" evidence="1">
    <location>
        <begin position="1"/>
        <end position="20"/>
    </location>
</feature>
<dbReference type="Pfam" id="PF00004">
    <property type="entry name" value="AAA"/>
    <property type="match status" value="1"/>
</dbReference>
<dbReference type="InterPro" id="IPR027417">
    <property type="entry name" value="P-loop_NTPase"/>
</dbReference>
<organism evidence="3 4">
    <name type="scientific">Metarhizium humberi</name>
    <dbReference type="NCBI Taxonomy" id="2596975"/>
    <lineage>
        <taxon>Eukaryota</taxon>
        <taxon>Fungi</taxon>
        <taxon>Dikarya</taxon>
        <taxon>Ascomycota</taxon>
        <taxon>Pezizomycotina</taxon>
        <taxon>Sordariomycetes</taxon>
        <taxon>Hypocreomycetidae</taxon>
        <taxon>Hypocreales</taxon>
        <taxon>Clavicipitaceae</taxon>
        <taxon>Metarhizium</taxon>
    </lineage>
</organism>
<gene>
    <name evidence="3" type="ORF">MHUMG1_03605</name>
</gene>
<accession>A0A9P8S9D1</accession>
<dbReference type="Gene3D" id="3.40.50.300">
    <property type="entry name" value="P-loop containing nucleotide triphosphate hydrolases"/>
    <property type="match status" value="1"/>
</dbReference>